<evidence type="ECO:0000259" key="7">
    <source>
        <dbReference type="Pfam" id="PF08281"/>
    </source>
</evidence>
<dbReference type="EMBL" id="JAGSOG010000289">
    <property type="protein sequence ID" value="MBR7838429.1"/>
    <property type="molecule type" value="Genomic_DNA"/>
</dbReference>
<dbReference type="GO" id="GO:0006352">
    <property type="term" value="P:DNA-templated transcription initiation"/>
    <property type="evidence" value="ECO:0007669"/>
    <property type="project" value="InterPro"/>
</dbReference>
<keyword evidence="5" id="KW-0804">Transcription</keyword>
<dbReference type="GO" id="GO:0003677">
    <property type="term" value="F:DNA binding"/>
    <property type="evidence" value="ECO:0007669"/>
    <property type="project" value="UniProtKB-KW"/>
</dbReference>
<dbReference type="PANTHER" id="PTHR43133">
    <property type="entry name" value="RNA POLYMERASE ECF-TYPE SIGMA FACTO"/>
    <property type="match status" value="1"/>
</dbReference>
<evidence type="ECO:0000256" key="2">
    <source>
        <dbReference type="ARBA" id="ARBA00023015"/>
    </source>
</evidence>
<comment type="similarity">
    <text evidence="1">Belongs to the sigma-70 factor family. ECF subfamily.</text>
</comment>
<gene>
    <name evidence="8" type="ORF">KDL01_34495</name>
</gene>
<dbReference type="Proteomes" id="UP000675781">
    <property type="component" value="Unassembled WGS sequence"/>
</dbReference>
<keyword evidence="4" id="KW-0238">DNA-binding</keyword>
<dbReference type="Gene3D" id="1.10.1740.10">
    <property type="match status" value="1"/>
</dbReference>
<dbReference type="RefSeq" id="WP_212532886.1">
    <property type="nucleotide sequence ID" value="NZ_JAGSOG010000289.1"/>
</dbReference>
<dbReference type="SUPFAM" id="SSF88946">
    <property type="entry name" value="Sigma2 domain of RNA polymerase sigma factors"/>
    <property type="match status" value="1"/>
</dbReference>
<dbReference type="InterPro" id="IPR013249">
    <property type="entry name" value="RNA_pol_sigma70_r4_t2"/>
</dbReference>
<evidence type="ECO:0000256" key="5">
    <source>
        <dbReference type="ARBA" id="ARBA00023163"/>
    </source>
</evidence>
<dbReference type="InterPro" id="IPR039425">
    <property type="entry name" value="RNA_pol_sigma-70-like"/>
</dbReference>
<keyword evidence="2" id="KW-0805">Transcription regulation</keyword>
<dbReference type="InterPro" id="IPR007627">
    <property type="entry name" value="RNA_pol_sigma70_r2"/>
</dbReference>
<feature type="domain" description="RNA polymerase sigma factor 70 region 4 type 2" evidence="7">
    <location>
        <begin position="107"/>
        <end position="159"/>
    </location>
</feature>
<dbReference type="Pfam" id="PF08281">
    <property type="entry name" value="Sigma70_r4_2"/>
    <property type="match status" value="1"/>
</dbReference>
<dbReference type="Gene3D" id="1.10.10.10">
    <property type="entry name" value="Winged helix-like DNA-binding domain superfamily/Winged helix DNA-binding domain"/>
    <property type="match status" value="1"/>
</dbReference>
<proteinExistence type="inferred from homology"/>
<evidence type="ECO:0000256" key="3">
    <source>
        <dbReference type="ARBA" id="ARBA00023082"/>
    </source>
</evidence>
<dbReference type="PANTHER" id="PTHR43133:SF50">
    <property type="entry name" value="ECF RNA POLYMERASE SIGMA FACTOR SIGM"/>
    <property type="match status" value="1"/>
</dbReference>
<protein>
    <submittedName>
        <fullName evidence="8">SigE family RNA polymerase sigma factor</fullName>
    </submittedName>
</protein>
<reference evidence="8" key="1">
    <citation type="submission" date="2021-04" db="EMBL/GenBank/DDBJ databases">
        <title>Genome based classification of Actinospica acidithermotolerans sp. nov., an actinobacterium isolated from an Indonesian hot spring.</title>
        <authorList>
            <person name="Kusuma A.B."/>
            <person name="Putra K.E."/>
            <person name="Nafisah S."/>
            <person name="Loh J."/>
            <person name="Nouioui I."/>
            <person name="Goodfellow M."/>
        </authorList>
    </citation>
    <scope>NUCLEOTIDE SEQUENCE</scope>
    <source>
        <strain evidence="8">CSCA 57</strain>
    </source>
</reference>
<evidence type="ECO:0000313" key="8">
    <source>
        <dbReference type="EMBL" id="MBR7838429.1"/>
    </source>
</evidence>
<dbReference type="Pfam" id="PF04542">
    <property type="entry name" value="Sigma70_r2"/>
    <property type="match status" value="1"/>
</dbReference>
<evidence type="ECO:0000313" key="9">
    <source>
        <dbReference type="Proteomes" id="UP000675781"/>
    </source>
</evidence>
<name>A0A941F0S5_9ACTN</name>
<dbReference type="CDD" id="cd06171">
    <property type="entry name" value="Sigma70_r4"/>
    <property type="match status" value="1"/>
</dbReference>
<dbReference type="InterPro" id="IPR014284">
    <property type="entry name" value="RNA_pol_sigma-70_dom"/>
</dbReference>
<dbReference type="AlphaFoldDB" id="A0A941F0S5"/>
<dbReference type="InterPro" id="IPR013325">
    <property type="entry name" value="RNA_pol_sigma_r2"/>
</dbReference>
<dbReference type="NCBIfam" id="TIGR02937">
    <property type="entry name" value="sigma70-ECF"/>
    <property type="match status" value="1"/>
</dbReference>
<dbReference type="InterPro" id="IPR036388">
    <property type="entry name" value="WH-like_DNA-bd_sf"/>
</dbReference>
<dbReference type="GO" id="GO:0016987">
    <property type="term" value="F:sigma factor activity"/>
    <property type="evidence" value="ECO:0007669"/>
    <property type="project" value="UniProtKB-KW"/>
</dbReference>
<sequence>MRSEGVDEKPEDEDFAAFYEQARAECLRAVYAAVGDWSVAEDATAEAFARAYASWRKVCKHPAPRAWVVRTALNTHVSWWRRRRREVAWDASHDAEDRSPEGSEIDRQVMQALRALPARQREVVVLRIFLDLDTKTTARVLGVTPGTVMTHLSRGLAALRAALAPSAWQEPVK</sequence>
<dbReference type="SUPFAM" id="SSF88659">
    <property type="entry name" value="Sigma3 and sigma4 domains of RNA polymerase sigma factors"/>
    <property type="match status" value="1"/>
</dbReference>
<evidence type="ECO:0000259" key="6">
    <source>
        <dbReference type="Pfam" id="PF04542"/>
    </source>
</evidence>
<accession>A0A941F0S5</accession>
<evidence type="ECO:0000256" key="4">
    <source>
        <dbReference type="ARBA" id="ARBA00023125"/>
    </source>
</evidence>
<comment type="caution">
    <text evidence="8">The sequence shown here is derived from an EMBL/GenBank/DDBJ whole genome shotgun (WGS) entry which is preliminary data.</text>
</comment>
<keyword evidence="3" id="KW-0731">Sigma factor</keyword>
<dbReference type="InterPro" id="IPR013324">
    <property type="entry name" value="RNA_pol_sigma_r3/r4-like"/>
</dbReference>
<keyword evidence="9" id="KW-1185">Reference proteome</keyword>
<feature type="domain" description="RNA polymerase sigma-70 region 2" evidence="6">
    <location>
        <begin position="19"/>
        <end position="85"/>
    </location>
</feature>
<evidence type="ECO:0000256" key="1">
    <source>
        <dbReference type="ARBA" id="ARBA00010641"/>
    </source>
</evidence>
<organism evidence="8 9">
    <name type="scientific">Actinospica durhamensis</name>
    <dbReference type="NCBI Taxonomy" id="1508375"/>
    <lineage>
        <taxon>Bacteria</taxon>
        <taxon>Bacillati</taxon>
        <taxon>Actinomycetota</taxon>
        <taxon>Actinomycetes</taxon>
        <taxon>Catenulisporales</taxon>
        <taxon>Actinospicaceae</taxon>
        <taxon>Actinospica</taxon>
    </lineage>
</organism>